<accession>A0ACA9TZ63</accession>
<dbReference type="Proteomes" id="UP000836387">
    <property type="component" value="Unassembled WGS sequence"/>
</dbReference>
<evidence type="ECO:0000313" key="2">
    <source>
        <dbReference type="Proteomes" id="UP000836387"/>
    </source>
</evidence>
<gene>
    <name evidence="1" type="ORF">CRV2_00005182</name>
</gene>
<keyword evidence="2" id="KW-1185">Reference proteome</keyword>
<reference evidence="1" key="1">
    <citation type="submission" date="2020-04" db="EMBL/GenBank/DDBJ databases">
        <authorList>
            <person name="Broberg M."/>
        </authorList>
    </citation>
    <scope>NUCLEOTIDE SEQUENCE</scope>
</reference>
<organism evidence="1 2">
    <name type="scientific">Clonostachys rosea f. rosea IK726</name>
    <dbReference type="NCBI Taxonomy" id="1349383"/>
    <lineage>
        <taxon>Eukaryota</taxon>
        <taxon>Fungi</taxon>
        <taxon>Dikarya</taxon>
        <taxon>Ascomycota</taxon>
        <taxon>Pezizomycotina</taxon>
        <taxon>Sordariomycetes</taxon>
        <taxon>Hypocreomycetidae</taxon>
        <taxon>Hypocreales</taxon>
        <taxon>Bionectriaceae</taxon>
        <taxon>Clonostachys</taxon>
    </lineage>
</organism>
<comment type="caution">
    <text evidence="1">The sequence shown here is derived from an EMBL/GenBank/DDBJ whole genome shotgun (WGS) entry which is preliminary data.</text>
</comment>
<sequence>MAADPASPAMRRMIFRTRKSGGAGIPQICSCSPFESPDTPCDALSVVRYQPENPDPQRSSKFFLLPRELRVQIETEYLAEYLREAAARWQRLGGPSWNGYARGPACVAPSPLSLSCRRMYDGDMVPRGSMGLFWTAGPGQPHGPCRIALVVEGRLCWRRLERLRFVNEADRFHTETWKNDFLFTLGKAWNLKELELVWGPKVTILPDPRNDDHIMRQVQKHTSLRIVRFRGNVPRAWLLTEPSAGSRIKYVIQPLWWVKRDWEDEEQEDLQRAADEEVHSKRVERIQKQGLGGDTSNSFKRCCYFAFMFLSAASCVRSIFSDKSMWRNFRTLSTAIQTPPALVGIDTSRPLNETSGGGGLSTAKDSQGFARIQGP</sequence>
<proteinExistence type="predicted"/>
<protein>
    <submittedName>
        <fullName evidence="1">Uncharacterized protein</fullName>
    </submittedName>
</protein>
<name>A0ACA9TZ63_BIOOC</name>
<reference evidence="1" key="2">
    <citation type="submission" date="2021-10" db="EMBL/GenBank/DDBJ databases">
        <authorList>
            <person name="Piombo E."/>
        </authorList>
    </citation>
    <scope>NUCLEOTIDE SEQUENCE</scope>
</reference>
<evidence type="ECO:0000313" key="1">
    <source>
        <dbReference type="EMBL" id="CAG9946301.1"/>
    </source>
</evidence>
<dbReference type="EMBL" id="CADEHS020000010">
    <property type="protein sequence ID" value="CAG9946301.1"/>
    <property type="molecule type" value="Genomic_DNA"/>
</dbReference>